<evidence type="ECO:0000259" key="4">
    <source>
        <dbReference type="PROSITE" id="PS01124"/>
    </source>
</evidence>
<dbReference type="SMART" id="SM00342">
    <property type="entry name" value="HTH_ARAC"/>
    <property type="match status" value="1"/>
</dbReference>
<reference evidence="5 6" key="1">
    <citation type="submission" date="2019-02" db="EMBL/GenBank/DDBJ databases">
        <title>Complete genome sequence of Pseudomonas sp. SNU WT1 isolated from rainbow trout.</title>
        <authorList>
            <person name="Oh W.T."/>
            <person name="Park S.C."/>
        </authorList>
    </citation>
    <scope>NUCLEOTIDE SEQUENCE [LARGE SCALE GENOMIC DNA]</scope>
    <source>
        <strain evidence="5 6">SNU WT1</strain>
    </source>
</reference>
<gene>
    <name evidence="5" type="ORF">EXN22_12820</name>
</gene>
<name>A0A411MI65_9PSED</name>
<dbReference type="GO" id="GO:0000976">
    <property type="term" value="F:transcription cis-regulatory region binding"/>
    <property type="evidence" value="ECO:0007669"/>
    <property type="project" value="TreeGrafter"/>
</dbReference>
<dbReference type="AlphaFoldDB" id="A0A411MI65"/>
<proteinExistence type="predicted"/>
<sequence length="343" mass="38612">MRENDTVAIYFVHTMLHALRAQPERAAVLLSSAGIDPALLQVPAARVPASAFARLWLILIEALDDEFFNLDSHGMPLGSFALICRGLIQEPNLEKALRQCLNNFALFLRDIRATLTIKGARAVVSLRSAIADPLTRVYAEETFLALVISLLCWLAGRRIVIDRTALTDLRPAQEDDPLLWGANVQLGCGHTEIEFAAEYLRLPVVQDLAALKTFLRSAPQWLVIRYRNQNGQVAQVYRYLRARQYGQWPTLLAMAERQGLSPSSFRRQLEREGSSYQQIKDQVRRAMAFECLRQMHLSIAEVAEHTGFQEPSAFHRAFKKWTGESPGSYRQRMLSPATAPPAA</sequence>
<dbReference type="PROSITE" id="PS01124">
    <property type="entry name" value="HTH_ARAC_FAMILY_2"/>
    <property type="match status" value="1"/>
</dbReference>
<dbReference type="SUPFAM" id="SSF46689">
    <property type="entry name" value="Homeodomain-like"/>
    <property type="match status" value="1"/>
</dbReference>
<keyword evidence="1" id="KW-0805">Transcription regulation</keyword>
<accession>A0A411MI65</accession>
<evidence type="ECO:0000256" key="1">
    <source>
        <dbReference type="ARBA" id="ARBA00023015"/>
    </source>
</evidence>
<dbReference type="InterPro" id="IPR020449">
    <property type="entry name" value="Tscrpt_reg_AraC-type_HTH"/>
</dbReference>
<keyword evidence="6" id="KW-1185">Reference proteome</keyword>
<dbReference type="Pfam" id="PF12833">
    <property type="entry name" value="HTH_18"/>
    <property type="match status" value="1"/>
</dbReference>
<dbReference type="OrthoDB" id="5582699at2"/>
<evidence type="ECO:0000313" key="6">
    <source>
        <dbReference type="Proteomes" id="UP000291130"/>
    </source>
</evidence>
<feature type="domain" description="HTH araC/xylS-type" evidence="4">
    <location>
        <begin position="234"/>
        <end position="332"/>
    </location>
</feature>
<dbReference type="GO" id="GO:0005829">
    <property type="term" value="C:cytosol"/>
    <property type="evidence" value="ECO:0007669"/>
    <property type="project" value="TreeGrafter"/>
</dbReference>
<dbReference type="RefSeq" id="WP_130264403.1">
    <property type="nucleotide sequence ID" value="NZ_CP035952.1"/>
</dbReference>
<dbReference type="InterPro" id="IPR032687">
    <property type="entry name" value="AraC-type_N"/>
</dbReference>
<keyword evidence="2" id="KW-0238">DNA-binding</keyword>
<dbReference type="Pfam" id="PF12625">
    <property type="entry name" value="Arabinose_bd"/>
    <property type="match status" value="1"/>
</dbReference>
<protein>
    <submittedName>
        <fullName evidence="5">AraC family transcriptional regulator</fullName>
    </submittedName>
</protein>
<dbReference type="Gene3D" id="1.10.10.60">
    <property type="entry name" value="Homeodomain-like"/>
    <property type="match status" value="1"/>
</dbReference>
<dbReference type="PRINTS" id="PR00032">
    <property type="entry name" value="HTHARAC"/>
</dbReference>
<keyword evidence="3" id="KW-0804">Transcription</keyword>
<dbReference type="InterPro" id="IPR009057">
    <property type="entry name" value="Homeodomain-like_sf"/>
</dbReference>
<dbReference type="KEGG" id="ptk:EXN22_12820"/>
<evidence type="ECO:0000256" key="2">
    <source>
        <dbReference type="ARBA" id="ARBA00023125"/>
    </source>
</evidence>
<organism evidence="5 6">
    <name type="scientific">Pseudomonas tructae</name>
    <dbReference type="NCBI Taxonomy" id="2518644"/>
    <lineage>
        <taxon>Bacteria</taxon>
        <taxon>Pseudomonadati</taxon>
        <taxon>Pseudomonadota</taxon>
        <taxon>Gammaproteobacteria</taxon>
        <taxon>Pseudomonadales</taxon>
        <taxon>Pseudomonadaceae</taxon>
        <taxon>Pseudomonas</taxon>
    </lineage>
</organism>
<dbReference type="EMBL" id="CP035952">
    <property type="protein sequence ID" value="QBF26535.1"/>
    <property type="molecule type" value="Genomic_DNA"/>
</dbReference>
<dbReference type="PANTHER" id="PTHR47894:SF1">
    <property type="entry name" value="HTH-TYPE TRANSCRIPTIONAL REGULATOR VQSM"/>
    <property type="match status" value="1"/>
</dbReference>
<evidence type="ECO:0000256" key="3">
    <source>
        <dbReference type="ARBA" id="ARBA00023163"/>
    </source>
</evidence>
<dbReference type="InterPro" id="IPR018060">
    <property type="entry name" value="HTH_AraC"/>
</dbReference>
<evidence type="ECO:0000313" key="5">
    <source>
        <dbReference type="EMBL" id="QBF26535.1"/>
    </source>
</evidence>
<dbReference type="PANTHER" id="PTHR47894">
    <property type="entry name" value="HTH-TYPE TRANSCRIPTIONAL REGULATOR GADX"/>
    <property type="match status" value="1"/>
</dbReference>
<dbReference type="GO" id="GO:0003700">
    <property type="term" value="F:DNA-binding transcription factor activity"/>
    <property type="evidence" value="ECO:0007669"/>
    <property type="project" value="InterPro"/>
</dbReference>
<dbReference type="Proteomes" id="UP000291130">
    <property type="component" value="Chromosome"/>
</dbReference>